<name>A0A7M5X1B4_9CNID</name>
<keyword evidence="1" id="KW-0732">Signal</keyword>
<keyword evidence="3" id="KW-1185">Reference proteome</keyword>
<dbReference type="EnsemblMetazoa" id="CLYHEMT015636.1">
    <property type="protein sequence ID" value="CLYHEMP015636.1"/>
    <property type="gene ID" value="CLYHEMG015636"/>
</dbReference>
<accession>A0A7M5X1B4</accession>
<proteinExistence type="predicted"/>
<dbReference type="Proteomes" id="UP000594262">
    <property type="component" value="Unplaced"/>
</dbReference>
<protein>
    <submittedName>
        <fullName evidence="2">Uncharacterized protein</fullName>
    </submittedName>
</protein>
<sequence>MAKFYVLLMVMVISLSKLVNSNAIPLIPYNTSKPCIIDCYNKCVPNNKCSYIPEGFECKMYRNSCRLVCDKSFCPIQGGCQGCNMVVDELRSKYGGQGKILPAPPQTCKNKKVLKNILFGA</sequence>
<feature type="signal peptide" evidence="1">
    <location>
        <begin position="1"/>
        <end position="23"/>
    </location>
</feature>
<dbReference type="AlphaFoldDB" id="A0A7M5X1B4"/>
<evidence type="ECO:0000313" key="2">
    <source>
        <dbReference type="EnsemblMetazoa" id="CLYHEMP015636.1"/>
    </source>
</evidence>
<feature type="chain" id="PRO_5029595503" evidence="1">
    <location>
        <begin position="24"/>
        <end position="121"/>
    </location>
</feature>
<organism evidence="2 3">
    <name type="scientific">Clytia hemisphaerica</name>
    <dbReference type="NCBI Taxonomy" id="252671"/>
    <lineage>
        <taxon>Eukaryota</taxon>
        <taxon>Metazoa</taxon>
        <taxon>Cnidaria</taxon>
        <taxon>Hydrozoa</taxon>
        <taxon>Hydroidolina</taxon>
        <taxon>Leptothecata</taxon>
        <taxon>Obeliida</taxon>
        <taxon>Clytiidae</taxon>
        <taxon>Clytia</taxon>
    </lineage>
</organism>
<reference evidence="2" key="1">
    <citation type="submission" date="2021-01" db="UniProtKB">
        <authorList>
            <consortium name="EnsemblMetazoa"/>
        </authorList>
    </citation>
    <scope>IDENTIFICATION</scope>
</reference>
<evidence type="ECO:0000256" key="1">
    <source>
        <dbReference type="SAM" id="SignalP"/>
    </source>
</evidence>
<evidence type="ECO:0000313" key="3">
    <source>
        <dbReference type="Proteomes" id="UP000594262"/>
    </source>
</evidence>